<dbReference type="AlphaFoldDB" id="A0A517ZEF1"/>
<organism evidence="3 4">
    <name type="scientific">Maioricimonas rarisocia</name>
    <dbReference type="NCBI Taxonomy" id="2528026"/>
    <lineage>
        <taxon>Bacteria</taxon>
        <taxon>Pseudomonadati</taxon>
        <taxon>Planctomycetota</taxon>
        <taxon>Planctomycetia</taxon>
        <taxon>Planctomycetales</taxon>
        <taxon>Planctomycetaceae</taxon>
        <taxon>Maioricimonas</taxon>
    </lineage>
</organism>
<keyword evidence="2" id="KW-0812">Transmembrane</keyword>
<feature type="transmembrane region" description="Helical" evidence="2">
    <location>
        <begin position="97"/>
        <end position="116"/>
    </location>
</feature>
<protein>
    <submittedName>
        <fullName evidence="3">Uncharacterized protein</fullName>
    </submittedName>
</protein>
<evidence type="ECO:0000256" key="2">
    <source>
        <dbReference type="SAM" id="Phobius"/>
    </source>
</evidence>
<proteinExistence type="predicted"/>
<sequence length="117" mass="12017">MNDVKIPAPERDMKNVEPHVPPASRELSPVTRGLFSSLAIGFGIAVLALAIFAGIMQTSPLPQDYFNSEDLVAVLLAAGSGLCLIGCGIGIARRSTVLAVVLLLGSLLCGMAATAIA</sequence>
<feature type="region of interest" description="Disordered" evidence="1">
    <location>
        <begin position="1"/>
        <end position="26"/>
    </location>
</feature>
<dbReference type="RefSeq" id="WP_145372127.1">
    <property type="nucleotide sequence ID" value="NZ_CP036275.1"/>
</dbReference>
<keyword evidence="2" id="KW-0472">Membrane</keyword>
<dbReference type="KEGG" id="mri:Mal4_52460"/>
<evidence type="ECO:0000313" key="3">
    <source>
        <dbReference type="EMBL" id="QDU40883.1"/>
    </source>
</evidence>
<accession>A0A517ZEF1</accession>
<keyword evidence="2" id="KW-1133">Transmembrane helix</keyword>
<feature type="compositionally biased region" description="Basic and acidic residues" evidence="1">
    <location>
        <begin position="8"/>
        <end position="17"/>
    </location>
</feature>
<dbReference type="EMBL" id="CP036275">
    <property type="protein sequence ID" value="QDU40883.1"/>
    <property type="molecule type" value="Genomic_DNA"/>
</dbReference>
<reference evidence="3 4" key="1">
    <citation type="submission" date="2019-02" db="EMBL/GenBank/DDBJ databases">
        <title>Deep-cultivation of Planctomycetes and their phenomic and genomic characterization uncovers novel biology.</title>
        <authorList>
            <person name="Wiegand S."/>
            <person name="Jogler M."/>
            <person name="Boedeker C."/>
            <person name="Pinto D."/>
            <person name="Vollmers J."/>
            <person name="Rivas-Marin E."/>
            <person name="Kohn T."/>
            <person name="Peeters S.H."/>
            <person name="Heuer A."/>
            <person name="Rast P."/>
            <person name="Oberbeckmann S."/>
            <person name="Bunk B."/>
            <person name="Jeske O."/>
            <person name="Meyerdierks A."/>
            <person name="Storesund J.E."/>
            <person name="Kallscheuer N."/>
            <person name="Luecker S."/>
            <person name="Lage O.M."/>
            <person name="Pohl T."/>
            <person name="Merkel B.J."/>
            <person name="Hornburger P."/>
            <person name="Mueller R.-W."/>
            <person name="Bruemmer F."/>
            <person name="Labrenz M."/>
            <person name="Spormann A.M."/>
            <person name="Op den Camp H."/>
            <person name="Overmann J."/>
            <person name="Amann R."/>
            <person name="Jetten M.S.M."/>
            <person name="Mascher T."/>
            <person name="Medema M.H."/>
            <person name="Devos D.P."/>
            <person name="Kaster A.-K."/>
            <person name="Ovreas L."/>
            <person name="Rohde M."/>
            <person name="Galperin M.Y."/>
            <person name="Jogler C."/>
        </authorList>
    </citation>
    <scope>NUCLEOTIDE SEQUENCE [LARGE SCALE GENOMIC DNA]</scope>
    <source>
        <strain evidence="3 4">Mal4</strain>
    </source>
</reference>
<keyword evidence="4" id="KW-1185">Reference proteome</keyword>
<evidence type="ECO:0000256" key="1">
    <source>
        <dbReference type="SAM" id="MobiDB-lite"/>
    </source>
</evidence>
<feature type="transmembrane region" description="Helical" evidence="2">
    <location>
        <begin position="34"/>
        <end position="56"/>
    </location>
</feature>
<dbReference type="Proteomes" id="UP000320496">
    <property type="component" value="Chromosome"/>
</dbReference>
<name>A0A517ZEF1_9PLAN</name>
<gene>
    <name evidence="3" type="ORF">Mal4_52460</name>
</gene>
<feature type="transmembrane region" description="Helical" evidence="2">
    <location>
        <begin position="71"/>
        <end position="92"/>
    </location>
</feature>
<evidence type="ECO:0000313" key="4">
    <source>
        <dbReference type="Proteomes" id="UP000320496"/>
    </source>
</evidence>